<dbReference type="PANTHER" id="PTHR43832">
    <property type="match status" value="1"/>
</dbReference>
<dbReference type="CDD" id="cd02440">
    <property type="entry name" value="AdoMet_MTases"/>
    <property type="match status" value="1"/>
</dbReference>
<reference evidence="2" key="1">
    <citation type="submission" date="2021-01" db="EMBL/GenBank/DDBJ databases">
        <authorList>
            <person name="Corre E."/>
            <person name="Pelletier E."/>
            <person name="Niang G."/>
            <person name="Scheremetjew M."/>
            <person name="Finn R."/>
            <person name="Kale V."/>
            <person name="Holt S."/>
            <person name="Cochrane G."/>
            <person name="Meng A."/>
            <person name="Brown T."/>
            <person name="Cohen L."/>
        </authorList>
    </citation>
    <scope>NUCLEOTIDE SEQUENCE</scope>
    <source>
        <strain evidence="2">CCMP3107</strain>
    </source>
</reference>
<evidence type="ECO:0000313" key="2">
    <source>
        <dbReference type="EMBL" id="CAE0634878.1"/>
    </source>
</evidence>
<dbReference type="InterPro" id="IPR029063">
    <property type="entry name" value="SAM-dependent_MTases_sf"/>
</dbReference>
<comment type="similarity">
    <text evidence="1">Belongs to the CFA/CMAS family.</text>
</comment>
<dbReference type="AlphaFoldDB" id="A0A7S3XXB9"/>
<name>A0A7S3XXB9_HETAK</name>
<sequence length="355" mass="41473">MNYVHSFLESYIAPALMPVVERNIVPDFIIRRGIRSQLQDRLNELNEGTLEEQMARKQAMIQELKTMPIAINTKEANEQHYEVPAEFYTKHVMGPYMKYSSGYWPSPETTFEESETHMLALYAERSELQDGMKLMDLGCGWGSVSLYMAERFPNCQITSVSNSRDQKAYIEDQCQKRGLTNITVYTSDINVFEPPHKNHYDRVISIEMFEHMKNYQELLKRVASWMAPGGKLFVHIFTHKTHPYHFDKGWMAQTFFTGGTMPSDDLLMYFQDHLSLEDHWVVNGTHYAKTSEAWLANLDRSAQEVLPLLEKTYGEGQGTKWLVNWRLFFLACAELWAFRGGEEWLVSHYRFVKNK</sequence>
<proteinExistence type="inferred from homology"/>
<evidence type="ECO:0008006" key="3">
    <source>
        <dbReference type="Google" id="ProtNLM"/>
    </source>
</evidence>
<gene>
    <name evidence="2" type="ORF">HAKA00212_LOCUS13618</name>
</gene>
<dbReference type="Gene3D" id="3.40.50.150">
    <property type="entry name" value="Vaccinia Virus protein VP39"/>
    <property type="match status" value="1"/>
</dbReference>
<dbReference type="EMBL" id="HBIU01029522">
    <property type="protein sequence ID" value="CAE0634878.1"/>
    <property type="molecule type" value="Transcribed_RNA"/>
</dbReference>
<dbReference type="PANTHER" id="PTHR43832:SF1">
    <property type="entry name" value="S-ADENOSYL-L-METHIONINE-DEPENDENT METHYLTRANSFERASES SUPERFAMILY PROTEIN"/>
    <property type="match status" value="1"/>
</dbReference>
<dbReference type="FunFam" id="3.40.50.150:FF:000554">
    <property type="entry name" value="Cation-transporting ATPase"/>
    <property type="match status" value="1"/>
</dbReference>
<evidence type="ECO:0000256" key="1">
    <source>
        <dbReference type="ARBA" id="ARBA00010815"/>
    </source>
</evidence>
<dbReference type="SUPFAM" id="SSF53335">
    <property type="entry name" value="S-adenosyl-L-methionine-dependent methyltransferases"/>
    <property type="match status" value="1"/>
</dbReference>
<organism evidence="2">
    <name type="scientific">Heterosigma akashiwo</name>
    <name type="common">Chromophytic alga</name>
    <name type="synonym">Heterosigma carterae</name>
    <dbReference type="NCBI Taxonomy" id="2829"/>
    <lineage>
        <taxon>Eukaryota</taxon>
        <taxon>Sar</taxon>
        <taxon>Stramenopiles</taxon>
        <taxon>Ochrophyta</taxon>
        <taxon>Raphidophyceae</taxon>
        <taxon>Chattonellales</taxon>
        <taxon>Chattonellaceae</taxon>
        <taxon>Heterosigma</taxon>
    </lineage>
</organism>
<accession>A0A7S3XXB9</accession>
<protein>
    <recommendedName>
        <fullName evidence="3">Methyltransferase domain-containing protein</fullName>
    </recommendedName>
</protein>
<dbReference type="Pfam" id="PF02353">
    <property type="entry name" value="CMAS"/>
    <property type="match status" value="1"/>
</dbReference>